<gene>
    <name evidence="2" type="ORF">L249_2636</name>
</gene>
<keyword evidence="3" id="KW-1185">Reference proteome</keyword>
<proteinExistence type="predicted"/>
<dbReference type="Proteomes" id="UP000253664">
    <property type="component" value="Unassembled WGS sequence"/>
</dbReference>
<feature type="compositionally biased region" description="Low complexity" evidence="1">
    <location>
        <begin position="13"/>
        <end position="43"/>
    </location>
</feature>
<name>A0A367LS22_9HYPO</name>
<dbReference type="STRING" id="1330021.A0A367LS22"/>
<dbReference type="EMBL" id="LKCN02000001">
    <property type="protein sequence ID" value="RCI17243.1"/>
    <property type="molecule type" value="Genomic_DNA"/>
</dbReference>
<evidence type="ECO:0000313" key="3">
    <source>
        <dbReference type="Proteomes" id="UP000253664"/>
    </source>
</evidence>
<protein>
    <submittedName>
        <fullName evidence="2">Uncharacterized protein</fullName>
    </submittedName>
</protein>
<evidence type="ECO:0000256" key="1">
    <source>
        <dbReference type="SAM" id="MobiDB-lite"/>
    </source>
</evidence>
<accession>A0A367LS22</accession>
<reference evidence="2 3" key="1">
    <citation type="journal article" date="2015" name="BMC Genomics">
        <title>Insights from the genome of Ophiocordyceps polyrhachis-furcata to pathogenicity and host specificity in insect fungi.</title>
        <authorList>
            <person name="Wichadakul D."/>
            <person name="Kobmoo N."/>
            <person name="Ingsriswang S."/>
            <person name="Tangphatsornruang S."/>
            <person name="Chantasingh D."/>
            <person name="Luangsa-ard J.J."/>
            <person name="Eurwilaichitr L."/>
        </authorList>
    </citation>
    <scope>NUCLEOTIDE SEQUENCE [LARGE SCALE GENOMIC DNA]</scope>
    <source>
        <strain evidence="2 3">BCC 54312</strain>
    </source>
</reference>
<feature type="region of interest" description="Disordered" evidence="1">
    <location>
        <begin position="170"/>
        <end position="197"/>
    </location>
</feature>
<dbReference type="OrthoDB" id="5329403at2759"/>
<organism evidence="2 3">
    <name type="scientific">Ophiocordyceps polyrhachis-furcata BCC 54312</name>
    <dbReference type="NCBI Taxonomy" id="1330021"/>
    <lineage>
        <taxon>Eukaryota</taxon>
        <taxon>Fungi</taxon>
        <taxon>Dikarya</taxon>
        <taxon>Ascomycota</taxon>
        <taxon>Pezizomycotina</taxon>
        <taxon>Sordariomycetes</taxon>
        <taxon>Hypocreomycetidae</taxon>
        <taxon>Hypocreales</taxon>
        <taxon>Ophiocordycipitaceae</taxon>
        <taxon>Ophiocordyceps</taxon>
    </lineage>
</organism>
<feature type="region of interest" description="Disordered" evidence="1">
    <location>
        <begin position="1"/>
        <end position="88"/>
    </location>
</feature>
<sequence>MAPSNGVARPRSKQPVKPVVPLPYVKRHASAGSTAPSPPTAASLDQGIGLVSGGGTNNGNDLSPADDAASELPSPKPVDLSESPPVVLDGPRREAADVGLAKAPEGAFSPSPTLFHQTLPPFAPSSRPMPAMVNGEWPYGPAPYPHNGPDPMHHYARPSNGSIHFGTLHDSQGSSPAPPHSAGIAPPPGIGGLDGRPAYMVPTPNGFPPMLSYGGDMVPAANIDNCCHAAANFGPMDSFPPYGANYGPSTPHSFHGSQSSGHPDDVGMYGHFPPGPHRNGGPVLGDDMHHSNVQRRILGPVDHPRMLHGMPPPPPMPPGDLADGLIGYLQQQFASSEFADCTLELRYTDQRAPPLRIPGHRLVLRRSHELASRLQKSALKAGPATVVLESGGRWMRSDAFYMAVQRLYGQPLLPIPPHGRADSGDVMDAGSAKDQLDFCLSYAAAGRLLGWAPVTRRGCEVAMPLLGWQTLETVMEFILDGFVDMGTHESFKYGDGSQMLLDAVVAFIAHNLLPSFRLDTVIENGQRYGRLPVRLPAPAPAIASVEASSLSMARGPPVQLGMGRRPQHIPHIQFGDLSVSEPETPKTTQTLQPASHAMLSRVLLELPYSRIKMLLESPLGLTNFNRWADSARTLKTVVEEREARRRRTVEAVVDGRIAVSDAVRTALRSPSPQDAGQWSLLGWQEEMLPSASPEGSSLLRKWVPLVEEAQNGSTSEYP</sequence>
<evidence type="ECO:0000313" key="2">
    <source>
        <dbReference type="EMBL" id="RCI17243.1"/>
    </source>
</evidence>
<comment type="caution">
    <text evidence="2">The sequence shown here is derived from an EMBL/GenBank/DDBJ whole genome shotgun (WGS) entry which is preliminary data.</text>
</comment>
<dbReference type="AlphaFoldDB" id="A0A367LS22"/>